<evidence type="ECO:0000259" key="22">
    <source>
        <dbReference type="PROSITE" id="PS50109"/>
    </source>
</evidence>
<evidence type="ECO:0000259" key="25">
    <source>
        <dbReference type="PROSITE" id="PS50113"/>
    </source>
</evidence>
<evidence type="ECO:0000256" key="2">
    <source>
        <dbReference type="ARBA" id="ARBA00004429"/>
    </source>
</evidence>
<dbReference type="PROSITE" id="PS50109">
    <property type="entry name" value="HIS_KIN"/>
    <property type="match status" value="1"/>
</dbReference>
<dbReference type="SUPFAM" id="SSF55874">
    <property type="entry name" value="ATPase domain of HSP90 chaperone/DNA topoisomerase II/histidine kinase"/>
    <property type="match status" value="1"/>
</dbReference>
<dbReference type="InterPro" id="IPR036097">
    <property type="entry name" value="HisK_dim/P_sf"/>
</dbReference>
<dbReference type="InterPro" id="IPR011006">
    <property type="entry name" value="CheY-like_superfamily"/>
</dbReference>
<dbReference type="SMART" id="SM00448">
    <property type="entry name" value="REC"/>
    <property type="match status" value="1"/>
</dbReference>
<dbReference type="PROSITE" id="PS50113">
    <property type="entry name" value="PAC"/>
    <property type="match status" value="2"/>
</dbReference>
<reference evidence="27 28" key="1">
    <citation type="submission" date="2019-09" db="EMBL/GenBank/DDBJ databases">
        <title>Genome sequence of Roseospira marina, one of the more divergent members of the non-sulfur purple photosynthetic bacterial family, the Rhodospirillaceae.</title>
        <authorList>
            <person name="Meyer T."/>
            <person name="Kyndt J."/>
        </authorList>
    </citation>
    <scope>NUCLEOTIDE SEQUENCE [LARGE SCALE GENOMIC DNA]</scope>
    <source>
        <strain evidence="27 28">DSM 15113</strain>
    </source>
</reference>
<evidence type="ECO:0000256" key="5">
    <source>
        <dbReference type="ARBA" id="ARBA00022519"/>
    </source>
</evidence>
<evidence type="ECO:0000256" key="19">
    <source>
        <dbReference type="SAM" id="Coils"/>
    </source>
</evidence>
<dbReference type="InterPro" id="IPR001789">
    <property type="entry name" value="Sig_transdc_resp-reg_receiver"/>
</dbReference>
<keyword evidence="13" id="KW-0902">Two-component regulatory system</keyword>
<evidence type="ECO:0000259" key="26">
    <source>
        <dbReference type="PROSITE" id="PS50894"/>
    </source>
</evidence>
<evidence type="ECO:0000256" key="6">
    <source>
        <dbReference type="ARBA" id="ARBA00022553"/>
    </source>
</evidence>
<feature type="domain" description="PAC" evidence="25">
    <location>
        <begin position="560"/>
        <end position="612"/>
    </location>
</feature>
<feature type="transmembrane region" description="Helical" evidence="21">
    <location>
        <begin position="47"/>
        <end position="68"/>
    </location>
</feature>
<dbReference type="InterPro" id="IPR036641">
    <property type="entry name" value="HPT_dom_sf"/>
</dbReference>
<dbReference type="FunFam" id="3.30.565.10:FF:000010">
    <property type="entry name" value="Sensor histidine kinase RcsC"/>
    <property type="match status" value="1"/>
</dbReference>
<dbReference type="InterPro" id="IPR005467">
    <property type="entry name" value="His_kinase_dom"/>
</dbReference>
<evidence type="ECO:0000259" key="24">
    <source>
        <dbReference type="PROSITE" id="PS50112"/>
    </source>
</evidence>
<evidence type="ECO:0000256" key="14">
    <source>
        <dbReference type="ARBA" id="ARBA00023136"/>
    </source>
</evidence>
<evidence type="ECO:0000256" key="4">
    <source>
        <dbReference type="ARBA" id="ARBA00022475"/>
    </source>
</evidence>
<dbReference type="InterPro" id="IPR036890">
    <property type="entry name" value="HATPase_C_sf"/>
</dbReference>
<dbReference type="CDD" id="cd00082">
    <property type="entry name" value="HisKA"/>
    <property type="match status" value="1"/>
</dbReference>
<dbReference type="CDD" id="cd16922">
    <property type="entry name" value="HATPase_EvgS-ArcB-TorS-like"/>
    <property type="match status" value="1"/>
</dbReference>
<feature type="domain" description="HPt" evidence="26">
    <location>
        <begin position="1237"/>
        <end position="1330"/>
    </location>
</feature>
<dbReference type="InterPro" id="IPR008207">
    <property type="entry name" value="Sig_transdc_His_kin_Hpt_dom"/>
</dbReference>
<dbReference type="NCBIfam" id="TIGR00229">
    <property type="entry name" value="sensory_box"/>
    <property type="match status" value="2"/>
</dbReference>
<organism evidence="27 28">
    <name type="scientific">Roseospira marina</name>
    <dbReference type="NCBI Taxonomy" id="140057"/>
    <lineage>
        <taxon>Bacteria</taxon>
        <taxon>Pseudomonadati</taxon>
        <taxon>Pseudomonadota</taxon>
        <taxon>Alphaproteobacteria</taxon>
        <taxon>Rhodospirillales</taxon>
        <taxon>Rhodospirillaceae</taxon>
        <taxon>Roseospira</taxon>
    </lineage>
</organism>
<evidence type="ECO:0000256" key="16">
    <source>
        <dbReference type="ARBA" id="ARBA00068150"/>
    </source>
</evidence>
<dbReference type="InterPro" id="IPR003661">
    <property type="entry name" value="HisK_dim/P_dom"/>
</dbReference>
<evidence type="ECO:0000256" key="3">
    <source>
        <dbReference type="ARBA" id="ARBA00012438"/>
    </source>
</evidence>
<evidence type="ECO:0000256" key="7">
    <source>
        <dbReference type="ARBA" id="ARBA00022679"/>
    </source>
</evidence>
<dbReference type="Pfam" id="PF00512">
    <property type="entry name" value="HisKA"/>
    <property type="match status" value="1"/>
</dbReference>
<dbReference type="Gene3D" id="1.20.120.160">
    <property type="entry name" value="HPT domain"/>
    <property type="match status" value="1"/>
</dbReference>
<evidence type="ECO:0000313" key="28">
    <source>
        <dbReference type="Proteomes" id="UP000324065"/>
    </source>
</evidence>
<evidence type="ECO:0000256" key="1">
    <source>
        <dbReference type="ARBA" id="ARBA00000085"/>
    </source>
</evidence>
<dbReference type="Proteomes" id="UP000324065">
    <property type="component" value="Unassembled WGS sequence"/>
</dbReference>
<dbReference type="SUPFAM" id="SSF47384">
    <property type="entry name" value="Homodimeric domain of signal transducing histidine kinase"/>
    <property type="match status" value="1"/>
</dbReference>
<keyword evidence="7" id="KW-0808">Transferase</keyword>
<comment type="subcellular location">
    <subcellularLocation>
        <location evidence="2">Cell inner membrane</location>
        <topology evidence="2">Multi-pass membrane protein</topology>
    </subcellularLocation>
</comment>
<dbReference type="CDD" id="cd12915">
    <property type="entry name" value="PDC2_DGC_like"/>
    <property type="match status" value="1"/>
</dbReference>
<feature type="compositionally biased region" description="Low complexity" evidence="20">
    <location>
        <begin position="1162"/>
        <end position="1174"/>
    </location>
</feature>
<keyword evidence="12 21" id="KW-1133">Transmembrane helix</keyword>
<dbReference type="Pfam" id="PF13188">
    <property type="entry name" value="PAS_8"/>
    <property type="match status" value="1"/>
</dbReference>
<keyword evidence="14 21" id="KW-0472">Membrane</keyword>
<feature type="coiled-coil region" evidence="19">
    <location>
        <begin position="600"/>
        <end position="637"/>
    </location>
</feature>
<dbReference type="SMART" id="SM00086">
    <property type="entry name" value="PAC"/>
    <property type="match status" value="2"/>
</dbReference>
<comment type="subunit">
    <text evidence="15">At low DSF concentrations, interacts with RpfF.</text>
</comment>
<evidence type="ECO:0000256" key="17">
    <source>
        <dbReference type="PROSITE-ProRule" id="PRU00110"/>
    </source>
</evidence>
<dbReference type="SMART" id="SM00387">
    <property type="entry name" value="HATPase_c"/>
    <property type="match status" value="1"/>
</dbReference>
<dbReference type="Pfam" id="PF02518">
    <property type="entry name" value="HATPase_c"/>
    <property type="match status" value="1"/>
</dbReference>
<feature type="compositionally biased region" description="Low complexity" evidence="20">
    <location>
        <begin position="1200"/>
        <end position="1212"/>
    </location>
</feature>
<keyword evidence="4" id="KW-1003">Cell membrane</keyword>
<evidence type="ECO:0000259" key="23">
    <source>
        <dbReference type="PROSITE" id="PS50110"/>
    </source>
</evidence>
<feature type="domain" description="Histidine kinase" evidence="22">
    <location>
        <begin position="787"/>
        <end position="1010"/>
    </location>
</feature>
<feature type="region of interest" description="Disordered" evidence="20">
    <location>
        <begin position="1"/>
        <end position="31"/>
    </location>
</feature>
<keyword evidence="8 21" id="KW-0812">Transmembrane</keyword>
<dbReference type="InterPro" id="IPR001610">
    <property type="entry name" value="PAC"/>
</dbReference>
<dbReference type="EMBL" id="VWPJ01000005">
    <property type="protein sequence ID" value="KAA5606158.1"/>
    <property type="molecule type" value="Genomic_DNA"/>
</dbReference>
<dbReference type="SUPFAM" id="SSF52172">
    <property type="entry name" value="CheY-like"/>
    <property type="match status" value="1"/>
</dbReference>
<evidence type="ECO:0000256" key="21">
    <source>
        <dbReference type="SAM" id="Phobius"/>
    </source>
</evidence>
<keyword evidence="28" id="KW-1185">Reference proteome</keyword>
<comment type="catalytic activity">
    <reaction evidence="1">
        <text>ATP + protein L-histidine = ADP + protein N-phospho-L-histidine.</text>
        <dbReference type="EC" id="2.7.13.3"/>
    </reaction>
</comment>
<accession>A0A5M6IF20</accession>
<dbReference type="InterPro" id="IPR000700">
    <property type="entry name" value="PAS-assoc_C"/>
</dbReference>
<evidence type="ECO:0000256" key="15">
    <source>
        <dbReference type="ARBA" id="ARBA00064003"/>
    </source>
</evidence>
<keyword evidence="9" id="KW-0547">Nucleotide-binding</keyword>
<dbReference type="CDD" id="cd00130">
    <property type="entry name" value="PAS"/>
    <property type="match status" value="2"/>
</dbReference>
<dbReference type="InterPro" id="IPR035965">
    <property type="entry name" value="PAS-like_dom_sf"/>
</dbReference>
<dbReference type="PROSITE" id="PS50894">
    <property type="entry name" value="HPT"/>
    <property type="match status" value="1"/>
</dbReference>
<keyword evidence="11" id="KW-0067">ATP-binding</keyword>
<feature type="domain" description="PAS" evidence="24">
    <location>
        <begin position="486"/>
        <end position="556"/>
    </location>
</feature>
<sequence length="1339" mass="145878">MALDRLRGQPENGNEGARAGRQGRTMDPTFIKPDDLSEIRARRSRQIVMLSGVLVMLLIGGVLGYWSWQSYTAAMNRATEITQAFAQTYSAFTASALDNVDTLLTEVDAFDQARVSGSAPPDLQSFLRMRVGQIPVVRALIVVNADGTPELWTGGWPPPNIANHPDYIAHVEGGATTPWLSPVYRDRTDAARFVFALVRPQRDADGTLVGSVAAIIDQAAFAETYEALLSSDNASVAVVHFNGRIMVRLPDPGQTIGDSIARIARRTPHGALAETYVLRSTVDDVVRVISERQVGHYPLIAGATIAQDAVLASWRRDVAWGLGLFLVSGIAVVGLTNSLMHLDTQQTAARVALQRQNTVLSAQQETSTDGILVASPEGRILSWNRRFAKIWGVSDDALETRETRVLFEAIRQKLPDPSAFAARLRFLYEHLDLDELEGQEIRLTDGRVLERYSRGLHHEDGVGWGRAWFYRDVTRSRADEQALRESEQRFRDVVNAADEYIWEVDAEIRLVFVSERATDTFGVSITELLGRSLLDLVAEEDREWVSALFSAAQLRGAKLDLPEYRIVTASGATVWQRTSGVPVLERTGEVRGYRGASTNISDLKARELELQRANERLEEQARALVDLAGRLDATNKEIRLVQERFDLAVRGSTDGLYDWNLETNRMYVSPRWREMLGLGSTEAEVDPSYGTTRIHAHDYLGAVRALSLYLAGSEDTYRSIHRMLGADGQALWILDRAQVVRAPDGRPVRLVGTHSDVTEMRRYEEALRRAKIEAETANAAKSRFLAMMSHEIRTPMTGVLGMTDLLLASDLSARQRRYTETLKQSADALLALLNDILDFSKIEAGQIHLEAADFDPRPLVTEVAQLFSVTASEKGLTLDAVVETRTPPLVRGDAHRLRQILFNLVSNGIKFTEQGTVRLRLERCVPTAPDAGWELTFAVEDTGIGLSPEQRERLFQPFIQADDTTTRRFGGTGLGLAICKRLVEHMSGDIVVDSALGQGSTFRFWIRAGVAETVGEPAAEGGASPAVRFARAAPGTRLLLAEDTAANRLLIVTMLERLGFTVEEVEDGRAAVEAVAAAPEAFALVVTDMQMPVMDGLAATRAIRALPGDPPPVLGLTADAHPENRAAYIAAGLVDVLTKPVDWDRLTAAVTAHARGVTWVETGTGNHDTTDGNAGPAGGAGRVESTAAARVHDDANDPTGAEPGGPRRAGAADALRTPHPCPLFDSRTLQSLASRMGIARIGPIVESMLSSVSDQMASLNAAARADPPDPEQVGRIGHTLKGLAGQFGAQRLAETGQMLQSRRPVGPDLTDALPGIEATASATQTVVRTWLEEAMDQSA</sequence>
<evidence type="ECO:0000256" key="10">
    <source>
        <dbReference type="ARBA" id="ARBA00022777"/>
    </source>
</evidence>
<dbReference type="Gene3D" id="3.30.565.10">
    <property type="entry name" value="Histidine kinase-like ATPase, C-terminal domain"/>
    <property type="match status" value="1"/>
</dbReference>
<dbReference type="PROSITE" id="PS50110">
    <property type="entry name" value="RESPONSE_REGULATORY"/>
    <property type="match status" value="1"/>
</dbReference>
<evidence type="ECO:0000256" key="9">
    <source>
        <dbReference type="ARBA" id="ARBA00022741"/>
    </source>
</evidence>
<dbReference type="CDD" id="cd17546">
    <property type="entry name" value="REC_hyHK_CKI1_RcsC-like"/>
    <property type="match status" value="1"/>
</dbReference>
<dbReference type="GO" id="GO:0005886">
    <property type="term" value="C:plasma membrane"/>
    <property type="evidence" value="ECO:0007669"/>
    <property type="project" value="UniProtKB-SubCell"/>
</dbReference>
<dbReference type="GO" id="GO:0000155">
    <property type="term" value="F:phosphorelay sensor kinase activity"/>
    <property type="evidence" value="ECO:0007669"/>
    <property type="project" value="InterPro"/>
</dbReference>
<keyword evidence="5" id="KW-0997">Cell inner membrane</keyword>
<dbReference type="FunFam" id="1.10.287.130:FF:000002">
    <property type="entry name" value="Two-component osmosensing histidine kinase"/>
    <property type="match status" value="1"/>
</dbReference>
<keyword evidence="10" id="KW-0418">Kinase</keyword>
<feature type="modified residue" description="Phosphohistidine" evidence="17">
    <location>
        <position position="1278"/>
    </location>
</feature>
<protein>
    <recommendedName>
        <fullName evidence="16">Sensory/regulatory protein RpfC</fullName>
        <ecNumber evidence="3">2.7.13.3</ecNumber>
    </recommendedName>
</protein>
<dbReference type="PANTHER" id="PTHR43047">
    <property type="entry name" value="TWO-COMPONENT HISTIDINE PROTEIN KINASE"/>
    <property type="match status" value="1"/>
</dbReference>
<name>A0A5M6IF20_9PROT</name>
<dbReference type="SUPFAM" id="SSF47226">
    <property type="entry name" value="Histidine-containing phosphotransfer domain, HPT domain"/>
    <property type="match status" value="1"/>
</dbReference>
<dbReference type="Gene3D" id="1.10.287.130">
    <property type="match status" value="1"/>
</dbReference>
<feature type="domain" description="PAC" evidence="25">
    <location>
        <begin position="717"/>
        <end position="769"/>
    </location>
</feature>
<dbReference type="GO" id="GO:0009927">
    <property type="term" value="F:histidine phosphotransfer kinase activity"/>
    <property type="evidence" value="ECO:0007669"/>
    <property type="project" value="TreeGrafter"/>
</dbReference>
<evidence type="ECO:0000256" key="13">
    <source>
        <dbReference type="ARBA" id="ARBA00023012"/>
    </source>
</evidence>
<gene>
    <name evidence="27" type="ORF">F1188_06940</name>
</gene>
<proteinExistence type="predicted"/>
<dbReference type="SMART" id="SM00091">
    <property type="entry name" value="PAS"/>
    <property type="match status" value="3"/>
</dbReference>
<dbReference type="SUPFAM" id="SSF55785">
    <property type="entry name" value="PYP-like sensor domain (PAS domain)"/>
    <property type="match status" value="3"/>
</dbReference>
<dbReference type="GO" id="GO:0005524">
    <property type="term" value="F:ATP binding"/>
    <property type="evidence" value="ECO:0007669"/>
    <property type="project" value="UniProtKB-KW"/>
</dbReference>
<evidence type="ECO:0000256" key="20">
    <source>
        <dbReference type="SAM" id="MobiDB-lite"/>
    </source>
</evidence>
<dbReference type="InterPro" id="IPR000014">
    <property type="entry name" value="PAS"/>
</dbReference>
<dbReference type="Pfam" id="PF01627">
    <property type="entry name" value="Hpt"/>
    <property type="match status" value="1"/>
</dbReference>
<dbReference type="InterPro" id="IPR013655">
    <property type="entry name" value="PAS_fold_3"/>
</dbReference>
<dbReference type="OrthoDB" id="9801651at2"/>
<dbReference type="EC" id="2.7.13.3" evidence="3"/>
<dbReference type="SMART" id="SM00388">
    <property type="entry name" value="HisKA"/>
    <property type="match status" value="1"/>
</dbReference>
<keyword evidence="19" id="KW-0175">Coiled coil</keyword>
<dbReference type="Gene3D" id="3.40.50.2300">
    <property type="match status" value="1"/>
</dbReference>
<comment type="caution">
    <text evidence="27">The sequence shown here is derived from an EMBL/GenBank/DDBJ whole genome shotgun (WGS) entry which is preliminary data.</text>
</comment>
<feature type="region of interest" description="Disordered" evidence="20">
    <location>
        <begin position="1161"/>
        <end position="1216"/>
    </location>
</feature>
<evidence type="ECO:0000256" key="18">
    <source>
        <dbReference type="PROSITE-ProRule" id="PRU00169"/>
    </source>
</evidence>
<dbReference type="Gene3D" id="3.30.450.20">
    <property type="entry name" value="PAS domain"/>
    <property type="match status" value="5"/>
</dbReference>
<dbReference type="Pfam" id="PF08447">
    <property type="entry name" value="PAS_3"/>
    <property type="match status" value="2"/>
</dbReference>
<dbReference type="InterPro" id="IPR003594">
    <property type="entry name" value="HATPase_dom"/>
</dbReference>
<dbReference type="PROSITE" id="PS50112">
    <property type="entry name" value="PAS"/>
    <property type="match status" value="1"/>
</dbReference>
<feature type="modified residue" description="4-aspartylphosphate" evidence="18">
    <location>
        <position position="1088"/>
    </location>
</feature>
<dbReference type="PRINTS" id="PR00344">
    <property type="entry name" value="BCTRLSENSOR"/>
</dbReference>
<evidence type="ECO:0000256" key="8">
    <source>
        <dbReference type="ARBA" id="ARBA00022692"/>
    </source>
</evidence>
<dbReference type="InterPro" id="IPR004358">
    <property type="entry name" value="Sig_transdc_His_kin-like_C"/>
</dbReference>
<dbReference type="Pfam" id="PF00072">
    <property type="entry name" value="Response_reg"/>
    <property type="match status" value="1"/>
</dbReference>
<evidence type="ECO:0000256" key="11">
    <source>
        <dbReference type="ARBA" id="ARBA00022840"/>
    </source>
</evidence>
<feature type="domain" description="Response regulatory" evidence="23">
    <location>
        <begin position="1037"/>
        <end position="1154"/>
    </location>
</feature>
<keyword evidence="6 18" id="KW-0597">Phosphoprotein</keyword>
<evidence type="ECO:0000313" key="27">
    <source>
        <dbReference type="EMBL" id="KAA5606158.1"/>
    </source>
</evidence>
<dbReference type="PANTHER" id="PTHR43047:SF72">
    <property type="entry name" value="OSMOSENSING HISTIDINE PROTEIN KINASE SLN1"/>
    <property type="match status" value="1"/>
</dbReference>
<evidence type="ECO:0000256" key="12">
    <source>
        <dbReference type="ARBA" id="ARBA00022989"/>
    </source>
</evidence>
<dbReference type="CDD" id="cd12914">
    <property type="entry name" value="PDC1_DGC_like"/>
    <property type="match status" value="1"/>
</dbReference>